<accession>U3P2Z4</accession>
<dbReference type="Proteomes" id="UP000016743">
    <property type="component" value="Chromosome"/>
</dbReference>
<dbReference type="eggNOG" id="COG3402">
    <property type="taxonomic scope" value="Bacteria"/>
</dbReference>
<dbReference type="InterPro" id="IPR005182">
    <property type="entry name" value="YdbS-like_PH"/>
</dbReference>
<keyword evidence="1" id="KW-0812">Transmembrane</keyword>
<dbReference type="PATRIC" id="fig|1389489.3.peg.476"/>
<gene>
    <name evidence="3" type="ORF">O159_04940</name>
</gene>
<dbReference type="PANTHER" id="PTHR37938:SF1">
    <property type="entry name" value="BLL0215 PROTEIN"/>
    <property type="match status" value="1"/>
</dbReference>
<evidence type="ECO:0000256" key="1">
    <source>
        <dbReference type="SAM" id="Phobius"/>
    </source>
</evidence>
<keyword evidence="1" id="KW-1133">Transmembrane helix</keyword>
<feature type="transmembrane region" description="Helical" evidence="1">
    <location>
        <begin position="30"/>
        <end position="52"/>
    </location>
</feature>
<feature type="domain" description="YdbS-like PH" evidence="2">
    <location>
        <begin position="79"/>
        <end position="153"/>
    </location>
</feature>
<organism evidence="3 4">
    <name type="scientific">Leifsonia xyli subsp. cynodontis DSM 46306</name>
    <dbReference type="NCBI Taxonomy" id="1389489"/>
    <lineage>
        <taxon>Bacteria</taxon>
        <taxon>Bacillati</taxon>
        <taxon>Actinomycetota</taxon>
        <taxon>Actinomycetes</taxon>
        <taxon>Micrococcales</taxon>
        <taxon>Microbacteriaceae</taxon>
        <taxon>Leifsonia</taxon>
    </lineage>
</organism>
<dbReference type="HOGENOM" id="CLU_121389_0_0_11"/>
<dbReference type="KEGG" id="lxy:O159_04940"/>
<feature type="transmembrane region" description="Helical" evidence="1">
    <location>
        <begin position="58"/>
        <end position="80"/>
    </location>
</feature>
<dbReference type="STRING" id="1389489.O159_04940"/>
<evidence type="ECO:0000259" key="2">
    <source>
        <dbReference type="Pfam" id="PF03703"/>
    </source>
</evidence>
<keyword evidence="4" id="KW-1185">Reference proteome</keyword>
<dbReference type="PANTHER" id="PTHR37938">
    <property type="entry name" value="BLL0215 PROTEIN"/>
    <property type="match status" value="1"/>
</dbReference>
<dbReference type="AlphaFoldDB" id="U3P2Z4"/>
<dbReference type="Pfam" id="PF03703">
    <property type="entry name" value="bPH_2"/>
    <property type="match status" value="1"/>
</dbReference>
<sequence length="181" mass="20290">MEIMSSTPDGAVGPPSERVVARLRPNARALLWPSLALIAASGAVGFLVGRLTEVWEEALLWSAAAAVLFLFFLLPLAAWLSRRYTITTRRLILRHGFFVRVRQELLHSRSYDVSLKRTWLQSVFRSGDVLINSGLDHPVVLKDVPRADEVQRALSELMERAQTIVGTRRQESESVPDETTV</sequence>
<dbReference type="EMBL" id="CP006734">
    <property type="protein sequence ID" value="AGW40690.1"/>
    <property type="molecule type" value="Genomic_DNA"/>
</dbReference>
<proteinExistence type="predicted"/>
<evidence type="ECO:0000313" key="4">
    <source>
        <dbReference type="Proteomes" id="UP000016743"/>
    </source>
</evidence>
<reference evidence="3 4" key="1">
    <citation type="journal article" date="2013" name="Genome Announc.">
        <title>Complete Genome Sequence of Leifsonia xyli subsp. cynodontis Strain DSM46306, a Gram-Positive Bacterial Pathogen of Grasses.</title>
        <authorList>
            <person name="Monteiro-Vitorello C.B."/>
            <person name="Zerillo M.M."/>
            <person name="Van Sluys M.A."/>
            <person name="Camargo L.E."/>
            <person name="Kitajima J.P."/>
        </authorList>
    </citation>
    <scope>NUCLEOTIDE SEQUENCE [LARGE SCALE GENOMIC DNA]</scope>
    <source>
        <strain evidence="3 4">DSM 46306</strain>
    </source>
</reference>
<name>U3P2Z4_LEIXC</name>
<evidence type="ECO:0000313" key="3">
    <source>
        <dbReference type="EMBL" id="AGW40690.1"/>
    </source>
</evidence>
<protein>
    <recommendedName>
        <fullName evidence="2">YdbS-like PH domain-containing protein</fullName>
    </recommendedName>
</protein>
<keyword evidence="1" id="KW-0472">Membrane</keyword>